<dbReference type="InterPro" id="IPR016032">
    <property type="entry name" value="Sig_transdc_resp-reg_C-effctor"/>
</dbReference>
<gene>
    <name evidence="5" type="ORF">H4O21_21625</name>
</gene>
<evidence type="ECO:0000313" key="5">
    <source>
        <dbReference type="EMBL" id="MBB1489215.1"/>
    </source>
</evidence>
<sequence length="209" mass="23794">MYRLYCEKYSLHHSLMTISVAPENQLMHIVTLARHDADQPFTTEEKQIKECLVPCLIGALKVNILNGFQSTSLPADKAAQNARAVLDHYGNIIEAEDGFWNLNQQYRLIHQGKLPIPETLLDGIFEVKGIPFTAQSAHGLLYIQVHNDHKRLLSRRQQQVLELIRQGKSNKEIASVLQITEATVKNHVKSILKLTHCSSRQHLISQPEY</sequence>
<evidence type="ECO:0000256" key="3">
    <source>
        <dbReference type="ARBA" id="ARBA00023163"/>
    </source>
</evidence>
<comment type="caution">
    <text evidence="5">The sequence shown here is derived from an EMBL/GenBank/DDBJ whole genome shotgun (WGS) entry which is preliminary data.</text>
</comment>
<dbReference type="Pfam" id="PF00196">
    <property type="entry name" value="GerE"/>
    <property type="match status" value="1"/>
</dbReference>
<dbReference type="SMART" id="SM00421">
    <property type="entry name" value="HTH_LUXR"/>
    <property type="match status" value="1"/>
</dbReference>
<dbReference type="AlphaFoldDB" id="A0A839IV44"/>
<dbReference type="CDD" id="cd06170">
    <property type="entry name" value="LuxR_C_like"/>
    <property type="match status" value="1"/>
</dbReference>
<evidence type="ECO:0000259" key="4">
    <source>
        <dbReference type="PROSITE" id="PS50043"/>
    </source>
</evidence>
<dbReference type="GO" id="GO:0006355">
    <property type="term" value="P:regulation of DNA-templated transcription"/>
    <property type="evidence" value="ECO:0007669"/>
    <property type="project" value="InterPro"/>
</dbReference>
<dbReference type="GO" id="GO:0003677">
    <property type="term" value="F:DNA binding"/>
    <property type="evidence" value="ECO:0007669"/>
    <property type="project" value="UniProtKB-KW"/>
</dbReference>
<accession>A0A839IV44</accession>
<protein>
    <submittedName>
        <fullName evidence="5">Helix-turn-helix transcriptional regulator</fullName>
    </submittedName>
</protein>
<dbReference type="PRINTS" id="PR00038">
    <property type="entry name" value="HTHLUXR"/>
</dbReference>
<dbReference type="PANTHER" id="PTHR44688">
    <property type="entry name" value="DNA-BINDING TRANSCRIPTIONAL ACTIVATOR DEVR_DOSR"/>
    <property type="match status" value="1"/>
</dbReference>
<name>A0A839IV44_9GAMM</name>
<evidence type="ECO:0000256" key="2">
    <source>
        <dbReference type="ARBA" id="ARBA00023125"/>
    </source>
</evidence>
<dbReference type="PANTHER" id="PTHR44688:SF25">
    <property type="entry name" value="HTH LUXR-TYPE DOMAIN-CONTAINING PROTEIN"/>
    <property type="match status" value="1"/>
</dbReference>
<proteinExistence type="predicted"/>
<dbReference type="PROSITE" id="PS50043">
    <property type="entry name" value="HTH_LUXR_2"/>
    <property type="match status" value="1"/>
</dbReference>
<evidence type="ECO:0000256" key="1">
    <source>
        <dbReference type="ARBA" id="ARBA00023015"/>
    </source>
</evidence>
<reference evidence="5 6" key="1">
    <citation type="submission" date="2020-08" db="EMBL/GenBank/DDBJ databases">
        <title>Oceanospirillum sp. nov. isolated from marine sediment.</title>
        <authorList>
            <person name="Ji X."/>
        </authorList>
    </citation>
    <scope>NUCLEOTIDE SEQUENCE [LARGE SCALE GENOMIC DNA]</scope>
    <source>
        <strain evidence="5 6">D5</strain>
    </source>
</reference>
<dbReference type="Gene3D" id="1.10.10.10">
    <property type="entry name" value="Winged helix-like DNA-binding domain superfamily/Winged helix DNA-binding domain"/>
    <property type="match status" value="1"/>
</dbReference>
<dbReference type="EMBL" id="JACJFM010000047">
    <property type="protein sequence ID" value="MBB1489215.1"/>
    <property type="molecule type" value="Genomic_DNA"/>
</dbReference>
<dbReference type="Proteomes" id="UP000565262">
    <property type="component" value="Unassembled WGS sequence"/>
</dbReference>
<keyword evidence="6" id="KW-1185">Reference proteome</keyword>
<evidence type="ECO:0000313" key="6">
    <source>
        <dbReference type="Proteomes" id="UP000565262"/>
    </source>
</evidence>
<dbReference type="InterPro" id="IPR000792">
    <property type="entry name" value="Tscrpt_reg_LuxR_C"/>
</dbReference>
<feature type="domain" description="HTH luxR-type" evidence="4">
    <location>
        <begin position="146"/>
        <end position="209"/>
    </location>
</feature>
<organism evidence="5 6">
    <name type="scientific">Oceanospirillum sediminis</name>
    <dbReference type="NCBI Taxonomy" id="2760088"/>
    <lineage>
        <taxon>Bacteria</taxon>
        <taxon>Pseudomonadati</taxon>
        <taxon>Pseudomonadota</taxon>
        <taxon>Gammaproteobacteria</taxon>
        <taxon>Oceanospirillales</taxon>
        <taxon>Oceanospirillaceae</taxon>
        <taxon>Oceanospirillum</taxon>
    </lineage>
</organism>
<dbReference type="InterPro" id="IPR036388">
    <property type="entry name" value="WH-like_DNA-bd_sf"/>
</dbReference>
<keyword evidence="1" id="KW-0805">Transcription regulation</keyword>
<keyword evidence="2" id="KW-0238">DNA-binding</keyword>
<dbReference type="SUPFAM" id="SSF46894">
    <property type="entry name" value="C-terminal effector domain of the bipartite response regulators"/>
    <property type="match status" value="1"/>
</dbReference>
<keyword evidence="3" id="KW-0804">Transcription</keyword>